<name>A0ABV5U9F4_9PSEU</name>
<accession>A0ABV5U9F4</accession>
<feature type="domain" description="Thioesterase" evidence="2">
    <location>
        <begin position="22"/>
        <end position="245"/>
    </location>
</feature>
<evidence type="ECO:0000313" key="4">
    <source>
        <dbReference type="Proteomes" id="UP001589535"/>
    </source>
</evidence>
<dbReference type="InterPro" id="IPR001031">
    <property type="entry name" value="Thioesterase"/>
</dbReference>
<gene>
    <name evidence="3" type="ORF">ACFFTO_20290</name>
</gene>
<comment type="similarity">
    <text evidence="1">Belongs to the thioesterase family.</text>
</comment>
<comment type="caution">
    <text evidence="3">The sequence shown here is derived from an EMBL/GenBank/DDBJ whole genome shotgun (WGS) entry which is preliminary data.</text>
</comment>
<dbReference type="Proteomes" id="UP001589535">
    <property type="component" value="Unassembled WGS sequence"/>
</dbReference>
<dbReference type="PANTHER" id="PTHR11487:SF0">
    <property type="entry name" value="S-ACYL FATTY ACID SYNTHASE THIOESTERASE, MEDIUM CHAIN"/>
    <property type="match status" value="1"/>
</dbReference>
<dbReference type="RefSeq" id="WP_378195858.1">
    <property type="nucleotide sequence ID" value="NZ_JBHMBK010000014.1"/>
</dbReference>
<dbReference type="EMBL" id="JBHMBK010000014">
    <property type="protein sequence ID" value="MFB9686538.1"/>
    <property type="molecule type" value="Genomic_DNA"/>
</dbReference>
<dbReference type="SUPFAM" id="SSF53474">
    <property type="entry name" value="alpha/beta-Hydrolases"/>
    <property type="match status" value="1"/>
</dbReference>
<organism evidence="3 4">
    <name type="scientific">Amycolatopsis plumensis</name>
    <dbReference type="NCBI Taxonomy" id="236508"/>
    <lineage>
        <taxon>Bacteria</taxon>
        <taxon>Bacillati</taxon>
        <taxon>Actinomycetota</taxon>
        <taxon>Actinomycetes</taxon>
        <taxon>Pseudonocardiales</taxon>
        <taxon>Pseudonocardiaceae</taxon>
        <taxon>Amycolatopsis</taxon>
    </lineage>
</organism>
<protein>
    <submittedName>
        <fullName evidence="3">Thioesterase II family protein</fullName>
    </submittedName>
</protein>
<dbReference type="PANTHER" id="PTHR11487">
    <property type="entry name" value="THIOESTERASE"/>
    <property type="match status" value="1"/>
</dbReference>
<dbReference type="InterPro" id="IPR029058">
    <property type="entry name" value="AB_hydrolase_fold"/>
</dbReference>
<evidence type="ECO:0000259" key="2">
    <source>
        <dbReference type="Pfam" id="PF00975"/>
    </source>
</evidence>
<dbReference type="Gene3D" id="3.40.50.1820">
    <property type="entry name" value="alpha/beta hydrolase"/>
    <property type="match status" value="1"/>
</dbReference>
<reference evidence="3 4" key="1">
    <citation type="submission" date="2024-09" db="EMBL/GenBank/DDBJ databases">
        <authorList>
            <person name="Sun Q."/>
            <person name="Mori K."/>
        </authorList>
    </citation>
    <scope>NUCLEOTIDE SEQUENCE [LARGE SCALE GENOMIC DNA]</scope>
    <source>
        <strain evidence="3 4">JCM 13852</strain>
    </source>
</reference>
<proteinExistence type="inferred from homology"/>
<dbReference type="Pfam" id="PF00975">
    <property type="entry name" value="Thioesterase"/>
    <property type="match status" value="1"/>
</dbReference>
<keyword evidence="4" id="KW-1185">Reference proteome</keyword>
<dbReference type="InterPro" id="IPR012223">
    <property type="entry name" value="TEII"/>
</dbReference>
<sequence length="258" mass="27713">MTPTGDRGWLRWSNVIPRPAIRLVCFPHAGGAAASYAGFANELPAQAELVVAQYPGRGDRFAEPAVEDVRRMASSVSAELLTLEPHAPLLLFGHSFGALVAYETVLALQRSGVRPVQLVISASPPPRLAGGGETHLHDDDELWSIVCGYGGVDPEIAADADLRGVLLPILRSDIRANELYEPPVNPPSLDCPVICYHGIGDPLVNESELVEWGEVTNGSFSVRRRPGGHFHVFSAVGDLLEDVFADVAIDGLRRRAVS</sequence>
<evidence type="ECO:0000256" key="1">
    <source>
        <dbReference type="ARBA" id="ARBA00007169"/>
    </source>
</evidence>
<evidence type="ECO:0000313" key="3">
    <source>
        <dbReference type="EMBL" id="MFB9686538.1"/>
    </source>
</evidence>